<proteinExistence type="predicted"/>
<accession>A0A9P5SJ35</accession>
<organism evidence="2 3">
    <name type="scientific">Podila minutissima</name>
    <dbReference type="NCBI Taxonomy" id="64525"/>
    <lineage>
        <taxon>Eukaryota</taxon>
        <taxon>Fungi</taxon>
        <taxon>Fungi incertae sedis</taxon>
        <taxon>Mucoromycota</taxon>
        <taxon>Mortierellomycotina</taxon>
        <taxon>Mortierellomycetes</taxon>
        <taxon>Mortierellales</taxon>
        <taxon>Mortierellaceae</taxon>
        <taxon>Podila</taxon>
    </lineage>
</organism>
<feature type="region of interest" description="Disordered" evidence="1">
    <location>
        <begin position="204"/>
        <end position="246"/>
    </location>
</feature>
<feature type="compositionally biased region" description="Acidic residues" evidence="1">
    <location>
        <begin position="89"/>
        <end position="101"/>
    </location>
</feature>
<protein>
    <submittedName>
        <fullName evidence="2">Uncharacterized protein</fullName>
    </submittedName>
</protein>
<gene>
    <name evidence="2" type="ORF">BG006_006172</name>
</gene>
<evidence type="ECO:0000256" key="1">
    <source>
        <dbReference type="SAM" id="MobiDB-lite"/>
    </source>
</evidence>
<evidence type="ECO:0000313" key="2">
    <source>
        <dbReference type="EMBL" id="KAF9330931.1"/>
    </source>
</evidence>
<dbReference type="EMBL" id="JAAAUY010000360">
    <property type="protein sequence ID" value="KAF9330931.1"/>
    <property type="molecule type" value="Genomic_DNA"/>
</dbReference>
<keyword evidence="3" id="KW-1185">Reference proteome</keyword>
<reference evidence="2" key="1">
    <citation type="journal article" date="2020" name="Fungal Divers.">
        <title>Resolving the Mortierellaceae phylogeny through synthesis of multi-gene phylogenetics and phylogenomics.</title>
        <authorList>
            <person name="Vandepol N."/>
            <person name="Liber J."/>
            <person name="Desiro A."/>
            <person name="Na H."/>
            <person name="Kennedy M."/>
            <person name="Barry K."/>
            <person name="Grigoriev I.V."/>
            <person name="Miller A.N."/>
            <person name="O'Donnell K."/>
            <person name="Stajich J.E."/>
            <person name="Bonito G."/>
        </authorList>
    </citation>
    <scope>NUCLEOTIDE SEQUENCE</scope>
    <source>
        <strain evidence="2">NVP1</strain>
    </source>
</reference>
<feature type="compositionally biased region" description="Acidic residues" evidence="1">
    <location>
        <begin position="204"/>
        <end position="225"/>
    </location>
</feature>
<evidence type="ECO:0000313" key="3">
    <source>
        <dbReference type="Proteomes" id="UP000696485"/>
    </source>
</evidence>
<sequence length="246" mass="28017">MAERLTTAVILSIAANLERLDVRGTGFNGGVVHAILCQARYLKSITLMEEYYSAANDAVELWDTSQGWVCTSLELFRGKISVSRPRDEDVIDNEDDDEDLDPITINEGHESQPTLPWDNDGMLDYYLLQQDCLEMSLENGLEELASLKELRVLDFSNMDHRITAAERKWMRTYWPKFEELRDGVPCYDDEETIHGMKWRLVGELEEQPCESEEDAGSVDDRDDEGSSGSLEDGSEWKTDSVEEDSD</sequence>
<name>A0A9P5SJ35_9FUNG</name>
<comment type="caution">
    <text evidence="2">The sequence shown here is derived from an EMBL/GenBank/DDBJ whole genome shotgun (WGS) entry which is preliminary data.</text>
</comment>
<feature type="region of interest" description="Disordered" evidence="1">
    <location>
        <begin position="87"/>
        <end position="113"/>
    </location>
</feature>
<dbReference type="Proteomes" id="UP000696485">
    <property type="component" value="Unassembled WGS sequence"/>
</dbReference>
<dbReference type="AlphaFoldDB" id="A0A9P5SJ35"/>